<organism evidence="1 2">
    <name type="scientific">Irpex rosettiformis</name>
    <dbReference type="NCBI Taxonomy" id="378272"/>
    <lineage>
        <taxon>Eukaryota</taxon>
        <taxon>Fungi</taxon>
        <taxon>Dikarya</taxon>
        <taxon>Basidiomycota</taxon>
        <taxon>Agaricomycotina</taxon>
        <taxon>Agaricomycetes</taxon>
        <taxon>Polyporales</taxon>
        <taxon>Irpicaceae</taxon>
        <taxon>Irpex</taxon>
    </lineage>
</organism>
<keyword evidence="2" id="KW-1185">Reference proteome</keyword>
<accession>A0ACB8U2N1</accession>
<gene>
    <name evidence="1" type="ORF">BDY19DRAFT_1071423</name>
</gene>
<dbReference type="Proteomes" id="UP001055072">
    <property type="component" value="Unassembled WGS sequence"/>
</dbReference>
<reference evidence="1" key="1">
    <citation type="journal article" date="2021" name="Environ. Microbiol.">
        <title>Gene family expansions and transcriptome signatures uncover fungal adaptations to wood decay.</title>
        <authorList>
            <person name="Hage H."/>
            <person name="Miyauchi S."/>
            <person name="Viragh M."/>
            <person name="Drula E."/>
            <person name="Min B."/>
            <person name="Chaduli D."/>
            <person name="Navarro D."/>
            <person name="Favel A."/>
            <person name="Norest M."/>
            <person name="Lesage-Meessen L."/>
            <person name="Balint B."/>
            <person name="Merenyi Z."/>
            <person name="de Eugenio L."/>
            <person name="Morin E."/>
            <person name="Martinez A.T."/>
            <person name="Baldrian P."/>
            <person name="Stursova M."/>
            <person name="Martinez M.J."/>
            <person name="Novotny C."/>
            <person name="Magnuson J.K."/>
            <person name="Spatafora J.W."/>
            <person name="Maurice S."/>
            <person name="Pangilinan J."/>
            <person name="Andreopoulos W."/>
            <person name="LaButti K."/>
            <person name="Hundley H."/>
            <person name="Na H."/>
            <person name="Kuo A."/>
            <person name="Barry K."/>
            <person name="Lipzen A."/>
            <person name="Henrissat B."/>
            <person name="Riley R."/>
            <person name="Ahrendt S."/>
            <person name="Nagy L.G."/>
            <person name="Grigoriev I.V."/>
            <person name="Martin F."/>
            <person name="Rosso M.N."/>
        </authorList>
    </citation>
    <scope>NUCLEOTIDE SEQUENCE</scope>
    <source>
        <strain evidence="1">CBS 384.51</strain>
    </source>
</reference>
<comment type="caution">
    <text evidence="1">The sequence shown here is derived from an EMBL/GenBank/DDBJ whole genome shotgun (WGS) entry which is preliminary data.</text>
</comment>
<proteinExistence type="predicted"/>
<sequence length="824" mass="91407">MKDVEEGISVTETCLELARDDFDRGNAHSYLSQAYQLRYRYELLPGDLDLAILHAAQSLEYVPEGDRAAGLTQYALVLQMRFDADREVGDLDKAIELAREALNHPRVRPHNYQNHVENLAALFFMRMEASEEEEEVKECGVDAMKCIEEILQKPRSVALSRTLLIKAQLLISTKSPYHDIHAALGVLKQLVDDETYLAGERIECVTKFWGETRFFDSQGLARDRPAHEKFLEILLSAVHLLPRFANFNLAFNARLKILERVTEGLALTAASSAMTLGKLGLALEIIEESRATFWSQILNLRLRRELDDLPESIREPLLKNAAQLEEGSFMPPTTVGGKFSLNESAQERDLRVSRQREAAAEFLRLVHQAREVPGFERFMLPHSAAYLATAAREGPVVVLATDDECSALVVTGDGLVRHLRLALSLSLMEQMAVLWDSVSRRMRERSREGGCVEEDTVHVSEDDEIYGILRTRLEAESTDAQRAVRKKAGGGSRSTQAQMVLAGLWVFVVRPVLSALKLSKPSSRSQRTRLWWCATKVFAHLPIHAAGMCGLEGETEGCSDYVVSSYTPTLQALIDARKSYRPVKRADARILLGAAPHPYTGTHIPATVEEIRCVSKIVPKELVVTLDAADDALADPPEAGGISVATALARLSEEQTTTILHIASHGQQNASDPLSSGFLLRDGKLTILDLMRHQRLEEEEGEEGEGEGEEKERRGTPLLAFLSACETARVGKDYAHEAVHLAATMLFVGFKSVVGTMWSMDDMDGPEVAKRVYERLFASELGDGASSEYLDPNVVPYAVDEAVCELRAKNASSSRWATYIHVGM</sequence>
<evidence type="ECO:0000313" key="1">
    <source>
        <dbReference type="EMBL" id="KAI0088456.1"/>
    </source>
</evidence>
<name>A0ACB8U2N1_9APHY</name>
<dbReference type="EMBL" id="MU274913">
    <property type="protein sequence ID" value="KAI0088456.1"/>
    <property type="molecule type" value="Genomic_DNA"/>
</dbReference>
<evidence type="ECO:0000313" key="2">
    <source>
        <dbReference type="Proteomes" id="UP001055072"/>
    </source>
</evidence>
<protein>
    <submittedName>
        <fullName evidence="1">CHAT domain-containing protein</fullName>
    </submittedName>
</protein>